<name>A0A809SBH3_9PROT</name>
<dbReference type="InterPro" id="IPR050246">
    <property type="entry name" value="Class_II_FBP_aldolase"/>
</dbReference>
<dbReference type="InterPro" id="IPR000771">
    <property type="entry name" value="FBA_II"/>
</dbReference>
<dbReference type="InterPro" id="IPR013785">
    <property type="entry name" value="Aldolase_TIM"/>
</dbReference>
<protein>
    <recommendedName>
        <fullName evidence="4">Fructose-bisphosphate aldolase</fullName>
    </recommendedName>
</protein>
<dbReference type="PIRSF" id="PIRSF001359">
    <property type="entry name" value="F_bP_aldolase_II"/>
    <property type="match status" value="1"/>
</dbReference>
<dbReference type="SUPFAM" id="SSF51569">
    <property type="entry name" value="Aldolase"/>
    <property type="match status" value="1"/>
</dbReference>
<keyword evidence="1" id="KW-0479">Metal-binding</keyword>
<sequence length="307" mass="32780">MPLVDMKNMLGHAYYHGYAVGAFGVAGWEILEGVVAAAEGMRTPIILSVSNAYPGTDSIESLSRGVIEMAQRATIPVAFQIEVEDSYQAAEVAISMGCNSIVFNASAHVLPDNVKLTQKVVELAAASGVMVVGQVGQLETGDSIEEVESATNGSTTPSEAKYYVERTGVGCLAISVKRLNSGANKYDFTRLSKINQAVGIPLGIHGSAGFTDEQLKRMISFGAAKINYSSVLLDVAAQRMRENALAGVEGYAAIMEGVRDAVRLEVERCIRVWGCGGRAAEVLLQCQSQDSDYANSQTDQRDMKRLA</sequence>
<gene>
    <name evidence="2" type="ORF">SFSGTM_30100</name>
</gene>
<organism evidence="2 3">
    <name type="scientific">Sulfuriferula nivalis</name>
    <dbReference type="NCBI Taxonomy" id="2675298"/>
    <lineage>
        <taxon>Bacteria</taxon>
        <taxon>Pseudomonadati</taxon>
        <taxon>Pseudomonadota</taxon>
        <taxon>Betaproteobacteria</taxon>
        <taxon>Nitrosomonadales</taxon>
        <taxon>Sulfuricellaceae</taxon>
        <taxon>Sulfuriferula</taxon>
    </lineage>
</organism>
<evidence type="ECO:0000256" key="1">
    <source>
        <dbReference type="PIRSR" id="PIRSR001359-3"/>
    </source>
</evidence>
<dbReference type="Pfam" id="PF01116">
    <property type="entry name" value="F_bP_aldolase"/>
    <property type="match status" value="1"/>
</dbReference>
<feature type="binding site" evidence="1">
    <location>
        <position position="205"/>
    </location>
    <ligand>
        <name>Zn(2+)</name>
        <dbReference type="ChEBI" id="CHEBI:29105"/>
        <label>1</label>
        <note>catalytic</note>
    </ligand>
</feature>
<dbReference type="PANTHER" id="PTHR30304">
    <property type="entry name" value="D-TAGATOSE-1,6-BISPHOSPHATE ALDOLASE"/>
    <property type="match status" value="1"/>
</dbReference>
<comment type="cofactor">
    <cofactor evidence="1">
        <name>Zn(2+)</name>
        <dbReference type="ChEBI" id="CHEBI:29105"/>
    </cofactor>
    <text evidence="1">Binds 2 Zn(2+) ions per subunit. One is catalytic and the other provides a structural contribution.</text>
</comment>
<dbReference type="EMBL" id="AP021881">
    <property type="protein sequence ID" value="BBP02302.1"/>
    <property type="molecule type" value="Genomic_DNA"/>
</dbReference>
<keyword evidence="3" id="KW-1185">Reference proteome</keyword>
<dbReference type="PANTHER" id="PTHR30304:SF0">
    <property type="entry name" value="D-TAGATOSE-1,6-BISPHOSPHATE ALDOLASE SUBUNIT GATY-RELATED"/>
    <property type="match status" value="1"/>
</dbReference>
<dbReference type="GO" id="GO:0005975">
    <property type="term" value="P:carbohydrate metabolic process"/>
    <property type="evidence" value="ECO:0007669"/>
    <property type="project" value="InterPro"/>
</dbReference>
<dbReference type="AlphaFoldDB" id="A0A809SBH3"/>
<dbReference type="Proteomes" id="UP000463939">
    <property type="component" value="Chromosome"/>
</dbReference>
<keyword evidence="1" id="KW-0862">Zinc</keyword>
<proteinExistence type="predicted"/>
<accession>A0A809SBH3</accession>
<evidence type="ECO:0000313" key="2">
    <source>
        <dbReference type="EMBL" id="BBP02302.1"/>
    </source>
</evidence>
<evidence type="ECO:0008006" key="4">
    <source>
        <dbReference type="Google" id="ProtNLM"/>
    </source>
</evidence>
<dbReference type="RefSeq" id="WP_162085951.1">
    <property type="nucleotide sequence ID" value="NZ_AP021881.1"/>
</dbReference>
<evidence type="ECO:0000313" key="3">
    <source>
        <dbReference type="Proteomes" id="UP000463939"/>
    </source>
</evidence>
<dbReference type="GO" id="GO:0016832">
    <property type="term" value="F:aldehyde-lyase activity"/>
    <property type="evidence" value="ECO:0007669"/>
    <property type="project" value="InterPro"/>
</dbReference>
<reference evidence="3" key="1">
    <citation type="submission" date="2019-11" db="EMBL/GenBank/DDBJ databases">
        <title>Isolation and characterization of a novel species in the genus Sulfuriferula.</title>
        <authorList>
            <person name="Mochizuki J."/>
            <person name="Kojima H."/>
            <person name="Fukui M."/>
        </authorList>
    </citation>
    <scope>NUCLEOTIDE SEQUENCE [LARGE SCALE GENOMIC DNA]</scope>
    <source>
        <strain evidence="3">SGTM</strain>
    </source>
</reference>
<dbReference type="KEGG" id="sniv:SFSGTM_30100"/>
<dbReference type="GO" id="GO:0008270">
    <property type="term" value="F:zinc ion binding"/>
    <property type="evidence" value="ECO:0007669"/>
    <property type="project" value="InterPro"/>
</dbReference>
<dbReference type="Gene3D" id="3.20.20.70">
    <property type="entry name" value="Aldolase class I"/>
    <property type="match status" value="1"/>
</dbReference>